<feature type="compositionally biased region" description="Polar residues" evidence="1">
    <location>
        <begin position="2064"/>
        <end position="2077"/>
    </location>
</feature>
<accession>K8F721</accession>
<gene>
    <name evidence="2" type="ORF">Bathy06g05190</name>
</gene>
<dbReference type="GO" id="GO:0006606">
    <property type="term" value="P:protein import into nucleus"/>
    <property type="evidence" value="ECO:0007669"/>
    <property type="project" value="TreeGrafter"/>
</dbReference>
<dbReference type="KEGG" id="bpg:Bathy06g05190"/>
<dbReference type="eggNOG" id="KOG4833">
    <property type="taxonomic scope" value="Eukaryota"/>
</dbReference>
<dbReference type="GO" id="GO:0006405">
    <property type="term" value="P:RNA export from nucleus"/>
    <property type="evidence" value="ECO:0007669"/>
    <property type="project" value="TreeGrafter"/>
</dbReference>
<evidence type="ECO:0000313" key="2">
    <source>
        <dbReference type="EMBL" id="CCO17383.1"/>
    </source>
</evidence>
<feature type="region of interest" description="Disordered" evidence="1">
    <location>
        <begin position="1532"/>
        <end position="1553"/>
    </location>
</feature>
<evidence type="ECO:0000256" key="1">
    <source>
        <dbReference type="SAM" id="MobiDB-lite"/>
    </source>
</evidence>
<dbReference type="InterPro" id="IPR044840">
    <property type="entry name" value="Nup188"/>
</dbReference>
<reference evidence="2 3" key="1">
    <citation type="submission" date="2011-10" db="EMBL/GenBank/DDBJ databases">
        <authorList>
            <person name="Genoscope - CEA"/>
        </authorList>
    </citation>
    <scope>NUCLEOTIDE SEQUENCE [LARGE SCALE GENOMIC DNA]</scope>
    <source>
        <strain evidence="2 3">RCC 1105</strain>
    </source>
</reference>
<dbReference type="PANTHER" id="PTHR31431:SF1">
    <property type="entry name" value="NUCLEOPORIN NUP188"/>
    <property type="match status" value="1"/>
</dbReference>
<feature type="region of interest" description="Disordered" evidence="1">
    <location>
        <begin position="2050"/>
        <end position="2084"/>
    </location>
</feature>
<keyword evidence="3" id="KW-1185">Reference proteome</keyword>
<name>K8F721_9CHLO</name>
<dbReference type="STRING" id="41875.K8F721"/>
<sequence>MASTAKTTTHVPSTRALFYALDQKTTSREKVLEKLDAATPFLQQGLKAYGPNSAASKAALESGSIDVGGKTIAVGADMQKCTVMLAQLLKLDEIQTYVMLRRALEEKGITARPKEVTGELIELVCTFYHRERLALLKCVAVLGTQKAYVFDGENDDGFGGNEKEGEEAEFASRLSEKLEEMIKNRLEDNIVNYLCDSLLANGEGLGLLAIGSSREERSTALAVKNPTSTALATGVSNEGEKQASTLIRTQGEEFVRLSSCLESVEEIRASLDVLFSLYYGVVKECSSTRFLQLAKTFDQKVFSKIPHKCTEVINLAPSMAEQMETAVTFDIRARCAIILIVAVDLERIVHTFTSGQGSGEAQHHLLSSVVQVTTVLSQTTDTVESGAVKLAWAAFLSLAKSMITGISQADEQAMTAFLSASDVASGLDSLKNIAMNTKSSFDGSDPSAVPRRSVLKNVFSATLAGFDILPVHGLLPTQLDLILECFDEIICGQRELCEQFWEGASENGQEAPLLALVEGCRERFPAESAPLLRILKSLSEGPKAAECALSYLTKLPAVALPYPDREVAEVAIKQASIKSRFDRSTGNIFGHVVCSAPISSSKVPGACIPSNCRGVSIPSSSSSGTNLIVWSEPADGLYITLSRIGNLSSVARRRREHLTPEDRSELHAALSFIAVALENAPSFAAPLLRCDLHASASEIGGTPSDVLSALALSLRVEKSDDYSIQAMALAALRPLAAAAPRRAADIVLNTPFFTEDDKASSTNGVTVSQCLQFEESRGVHDSIKALCALSETLLLAGECGDESQLLFQRSALYAMLRFDSWRYLERSEKWIVHKYASQALQAALLTSKFEYFERMCMIDDDINLKNGMERSSRSPKQTFSIRTCVFLMNDEQTLAGAFAPLRFDAQFLQRAYESGSECRSKEIVALEDAIASVLRVIPALSSVFEHNSEITGGTFSRSIAKALFIQAPPPERGPPMVQAIASYASYPYASECCTLAIPALIPLCTTAPASAPLSAAFGGVQADETCRQLRDRIKLALKEFDIDPESTSHAITLLASASANQPPFADAIIYGPDYAQLMLTIRDGASGEDDGVEKDDGTKSTEDGKGNNANALAEKQPSSAALITRAILKSSEPQYPTYDELWLALDKILDIEDVSYGATFAFALNIFWKSRVALPNPVDGLASEPRVFQKLASIVERANEVCSQASNHDDVVHANAFSALSSSLGILASESLVALTVPVNRSEHLREAVHPFVSRDEGLLRSIKLSLSSVEDKTNVAWMKMDIFILGLRAVMLSAAAELATAQAGGDSVCFASATLEAGAELLARSLLEQPVAREVLSREGQKAAARLLTDVAHAATATFETVFADNDAFVRDIRHASSRVNDLLHHATTSNCENCIFVDAPIGLSGGSVYGDSYVYDSEWIERACGVFNTDDGRWGAPETRLASLARKVAACSREVSLVVSLCDAKISAIESLSAFLKASGSLETFQNIVGPELDALDAEQLKALDERKEHVKKKLLAPLSNVGISALGSRNDGGKVRTSDGENDNNEQNGCGFSLVQPSILKKWSHHSRRDTVNTIALELIHAVQNRRSESPRQVSLIVSLCELLEISARLWSCSRKNYSANRSDGANEDYEALQNVARAACAFLSSKICPISHIACAHSCAAFERSLSCWSKEANSEDAARAIDIGNVASQAIPQIRDLAVSNAVPAASSVCALRLLTKLFGNGGAFASPSMLVLGSDDFSSSMFIPDISSAFTSVDSNNNSLASLRVAITSGEQIQVDCDPSKFDELARLTSSDVVFSALYACLELAKTPEGAYVLAQTGAYDRVRELVAKLLNEYTPMADESFEELDVLKLATLTLSIQISTELARSLRNSDIDSSVTSKLASFACLVERYILSAMKPTSITLSNLRKAKVCCALLSSISSDERLKFGWQVQSPNGQANLRDEAALFLRWFAAPPVHSGATSHNCCLPQNAAEEARTLKPSEAGLSSCWFGVLNRGSRVLTSLRTQSSALSPMALSPAANGASPLMLGLTPSTTPLGTKNSVLFTSSTPTNGNTTNVSKTPSTPTLISNQGGQALGTPLGRKRFNDAKSPKTPDGGILKSPSPIHSLNAGTASERTNLHSEILAAELHDIAMHCSRFLSCFQEKNVAPDVASAIVDQCDVLLEELNVNKTNKTKAGTRIEESLVGIKRSILKSA</sequence>
<protein>
    <submittedName>
        <fullName evidence="2">Uncharacterized protein</fullName>
    </submittedName>
</protein>
<feature type="region of interest" description="Disordered" evidence="1">
    <location>
        <begin position="1085"/>
        <end position="1113"/>
    </location>
</feature>
<dbReference type="Proteomes" id="UP000198341">
    <property type="component" value="Chromosome 6"/>
</dbReference>
<proteinExistence type="predicted"/>
<dbReference type="PANTHER" id="PTHR31431">
    <property type="entry name" value="NUCLEOPORIN NUP188 HOMOLOG"/>
    <property type="match status" value="1"/>
</dbReference>
<dbReference type="GeneID" id="19015500"/>
<dbReference type="GO" id="GO:0044611">
    <property type="term" value="C:nuclear pore inner ring"/>
    <property type="evidence" value="ECO:0007669"/>
    <property type="project" value="TreeGrafter"/>
</dbReference>
<evidence type="ECO:0000313" key="3">
    <source>
        <dbReference type="Proteomes" id="UP000198341"/>
    </source>
</evidence>
<dbReference type="GO" id="GO:0017056">
    <property type="term" value="F:structural constituent of nuclear pore"/>
    <property type="evidence" value="ECO:0007669"/>
    <property type="project" value="InterPro"/>
</dbReference>
<dbReference type="RefSeq" id="XP_007512783.1">
    <property type="nucleotide sequence ID" value="XM_007512721.1"/>
</dbReference>
<dbReference type="EMBL" id="FO082273">
    <property type="protein sequence ID" value="CCO17383.1"/>
    <property type="molecule type" value="Genomic_DNA"/>
</dbReference>
<dbReference type="OrthoDB" id="552259at2759"/>
<organism evidence="2 3">
    <name type="scientific">Bathycoccus prasinos</name>
    <dbReference type="NCBI Taxonomy" id="41875"/>
    <lineage>
        <taxon>Eukaryota</taxon>
        <taxon>Viridiplantae</taxon>
        <taxon>Chlorophyta</taxon>
        <taxon>Mamiellophyceae</taxon>
        <taxon>Mamiellales</taxon>
        <taxon>Bathycoccaceae</taxon>
        <taxon>Bathycoccus</taxon>
    </lineage>
</organism>
<feature type="compositionally biased region" description="Basic and acidic residues" evidence="1">
    <location>
        <begin position="1094"/>
        <end position="1105"/>
    </location>
</feature>
<feature type="compositionally biased region" description="Low complexity" evidence="1">
    <location>
        <begin position="2050"/>
        <end position="2063"/>
    </location>
</feature>